<dbReference type="InterPro" id="IPR051395">
    <property type="entry name" value="Cytochrome_c_Peroxidase/MauG"/>
</dbReference>
<dbReference type="AlphaFoldDB" id="A0A8E3MGX5"/>
<dbReference type="PIRSF" id="PIRSF028099">
    <property type="entry name" value="DUF1111"/>
    <property type="match status" value="1"/>
</dbReference>
<organism evidence="1 2">
    <name type="scientific">Mergibacter septicus</name>
    <dbReference type="NCBI Taxonomy" id="221402"/>
    <lineage>
        <taxon>Bacteria</taxon>
        <taxon>Pseudomonadati</taxon>
        <taxon>Pseudomonadota</taxon>
        <taxon>Gammaproteobacteria</taxon>
        <taxon>Pasteurellales</taxon>
        <taxon>Pasteurellaceae</taxon>
        <taxon>Mergibacter</taxon>
    </lineage>
</organism>
<dbReference type="InterPro" id="IPR009056">
    <property type="entry name" value="Cyt_c-like_dom"/>
</dbReference>
<sequence length="451" mass="50647">MNAFLSILGRHFLRATLLLMPISAFSSSHLFESRQYLPSHNAISNLTDEEVDQFTLGRSFFTVPWVAAPSATTARDGLGPLFNANACVACHSETRHKTPFKANENVHRTLVFKLSQPQKHHLRPAHLVTMPDPVYGLQIAINATGTVPFEAKTNVKWEFHTEMLADGTKIELRRPIGYLTELNYGDLDPDTKISLRLAPVLVGLGLLAQVPDQQIIALAEQQAKTAGSVKGKVQWVFNPYTQQKELGRFGYKAAHSTIRMQTADAAHNDMGLTNPFYPEENCSESQIACKNAVRSRHSPQGRIDLPLLRLNAIAFYLEKLKAPANLTSQYSSLGEKIFDQIGCAQCHQPYLTTQNNIRFQPYTDMLLHDMGEGLEDNRPEFEASSRMWKTTPLWGIGAKLRAGIPFLHDGRARNLTEAILWHDGESKTAKQKFKQLDQTERQNLLKFLESL</sequence>
<dbReference type="PROSITE" id="PS51007">
    <property type="entry name" value="CYTC"/>
    <property type="match status" value="1"/>
</dbReference>
<dbReference type="PANTHER" id="PTHR30600:SF4">
    <property type="entry name" value="CYTOCHROME C DOMAIN-CONTAINING PROTEIN"/>
    <property type="match status" value="1"/>
</dbReference>
<dbReference type="InterPro" id="IPR010538">
    <property type="entry name" value="DHOR"/>
</dbReference>
<name>A0A8E3MGX5_9PAST</name>
<dbReference type="GO" id="GO:0020037">
    <property type="term" value="F:heme binding"/>
    <property type="evidence" value="ECO:0007669"/>
    <property type="project" value="InterPro"/>
</dbReference>
<dbReference type="Proteomes" id="UP000955338">
    <property type="component" value="Chromosome"/>
</dbReference>
<dbReference type="PANTHER" id="PTHR30600">
    <property type="entry name" value="CYTOCHROME C PEROXIDASE-RELATED"/>
    <property type="match status" value="1"/>
</dbReference>
<reference evidence="1" key="1">
    <citation type="submission" date="2017-06" db="EMBL/GenBank/DDBJ databases">
        <title>Genome sequencing of pathogenic and non-pathogenic strains within Bisgaard taxon 40.</title>
        <authorList>
            <person name="Ladner J.T."/>
            <person name="Lovett S.P."/>
            <person name="Koroleva G."/>
            <person name="Lorch J.M."/>
        </authorList>
    </citation>
    <scope>NUCLEOTIDE SEQUENCE</scope>
    <source>
        <strain evidence="1">27576-1-I1</strain>
    </source>
</reference>
<dbReference type="InterPro" id="IPR036909">
    <property type="entry name" value="Cyt_c-like_dom_sf"/>
</dbReference>
<dbReference type="GO" id="GO:0004130">
    <property type="term" value="F:cytochrome-c peroxidase activity"/>
    <property type="evidence" value="ECO:0007669"/>
    <property type="project" value="TreeGrafter"/>
</dbReference>
<dbReference type="Gene3D" id="1.10.760.10">
    <property type="entry name" value="Cytochrome c-like domain"/>
    <property type="match status" value="1"/>
</dbReference>
<protein>
    <submittedName>
        <fullName evidence="1">Thiol oxidoreductase</fullName>
    </submittedName>
</protein>
<proteinExistence type="predicted"/>
<keyword evidence="2" id="KW-1185">Reference proteome</keyword>
<evidence type="ECO:0000313" key="2">
    <source>
        <dbReference type="Proteomes" id="UP000955338"/>
    </source>
</evidence>
<dbReference type="RefSeq" id="WP_261920456.1">
    <property type="nucleotide sequence ID" value="NZ_CP022011.1"/>
</dbReference>
<dbReference type="SUPFAM" id="SSF46626">
    <property type="entry name" value="Cytochrome c"/>
    <property type="match status" value="1"/>
</dbReference>
<dbReference type="Pfam" id="PF06537">
    <property type="entry name" value="DHOR"/>
    <property type="match status" value="2"/>
</dbReference>
<evidence type="ECO:0000313" key="1">
    <source>
        <dbReference type="EMBL" id="QDJ15022.1"/>
    </source>
</evidence>
<dbReference type="GO" id="GO:0009055">
    <property type="term" value="F:electron transfer activity"/>
    <property type="evidence" value="ECO:0007669"/>
    <property type="project" value="InterPro"/>
</dbReference>
<gene>
    <name evidence="1" type="ORF">CEP48_06085</name>
</gene>
<accession>A0A8E3MGX5</accession>
<dbReference type="EMBL" id="CP022011">
    <property type="protein sequence ID" value="QDJ15022.1"/>
    <property type="molecule type" value="Genomic_DNA"/>
</dbReference>